<evidence type="ECO:0000313" key="1">
    <source>
        <dbReference type="Proteomes" id="UP000095283"/>
    </source>
</evidence>
<organism evidence="1 2">
    <name type="scientific">Heterorhabditis bacteriophora</name>
    <name type="common">Entomopathogenic nematode worm</name>
    <dbReference type="NCBI Taxonomy" id="37862"/>
    <lineage>
        <taxon>Eukaryota</taxon>
        <taxon>Metazoa</taxon>
        <taxon>Ecdysozoa</taxon>
        <taxon>Nematoda</taxon>
        <taxon>Chromadorea</taxon>
        <taxon>Rhabditida</taxon>
        <taxon>Rhabditina</taxon>
        <taxon>Rhabditomorpha</taxon>
        <taxon>Strongyloidea</taxon>
        <taxon>Heterorhabditidae</taxon>
        <taxon>Heterorhabditis</taxon>
    </lineage>
</organism>
<sequence length="298" mass="33065">MCLYSLNPPSSFGIQKPFESHSLRLARTEQNSHLERLDLLGADLTESTFNSERSHLSDISPVLETDDIFDTNHKESITNDFPDVPFIGFDRMLTPALPRRSPMKNIASSQPILSSLSALIDGDLFSTTPDHPQAFKSLKPTLNDLCSSLLTNSISNDFPTSILPETISLDPKTVQLAVNPPSAVLDKQNINILLYCSNFLHITGMKTYVLAIFNTHVEACHNIQLIMGTTNKKVSIRLQSGESFDLLGVSPCRPISTVYRTLCILPLGDVKEVDVDFSLSYTQNYDRSITGNFILTLE</sequence>
<dbReference type="AlphaFoldDB" id="A0A1I7WWW8"/>
<evidence type="ECO:0000313" key="2">
    <source>
        <dbReference type="WBParaSite" id="Hba_09722"/>
    </source>
</evidence>
<proteinExistence type="predicted"/>
<accession>A0A1I7WWW8</accession>
<dbReference type="Gene3D" id="2.60.40.1230">
    <property type="match status" value="1"/>
</dbReference>
<protein>
    <submittedName>
        <fullName evidence="2">GAE domain-containing protein</fullName>
    </submittedName>
</protein>
<dbReference type="Proteomes" id="UP000095283">
    <property type="component" value="Unplaced"/>
</dbReference>
<dbReference type="WBParaSite" id="Hba_09722">
    <property type="protein sequence ID" value="Hba_09722"/>
    <property type="gene ID" value="Hba_09722"/>
</dbReference>
<reference evidence="2" key="1">
    <citation type="submission" date="2016-11" db="UniProtKB">
        <authorList>
            <consortium name="WormBaseParasite"/>
        </authorList>
    </citation>
    <scope>IDENTIFICATION</scope>
</reference>
<keyword evidence="1" id="KW-1185">Reference proteome</keyword>
<name>A0A1I7WWW8_HETBA</name>